<dbReference type="Proteomes" id="UP000647587">
    <property type="component" value="Unassembled WGS sequence"/>
</dbReference>
<evidence type="ECO:0000256" key="3">
    <source>
        <dbReference type="ARBA" id="ARBA00023008"/>
    </source>
</evidence>
<evidence type="ECO:0000313" key="8">
    <source>
        <dbReference type="EMBL" id="GGK14525.1"/>
    </source>
</evidence>
<evidence type="ECO:0000313" key="9">
    <source>
        <dbReference type="Proteomes" id="UP000647587"/>
    </source>
</evidence>
<dbReference type="Pfam" id="PF00127">
    <property type="entry name" value="Copper-bind"/>
    <property type="match status" value="1"/>
</dbReference>
<gene>
    <name evidence="8" type="ORF">GCM10008955_04920</name>
</gene>
<dbReference type="CDD" id="cd04202">
    <property type="entry name" value="CuRO_D2_2dMcoN_like"/>
    <property type="match status" value="1"/>
</dbReference>
<evidence type="ECO:0000259" key="6">
    <source>
        <dbReference type="Pfam" id="PF07731"/>
    </source>
</evidence>
<feature type="domain" description="Blue (type 1) copper" evidence="5">
    <location>
        <begin position="358"/>
        <end position="435"/>
    </location>
</feature>
<feature type="domain" description="Plastocyanin-like" evidence="7">
    <location>
        <begin position="85"/>
        <end position="174"/>
    </location>
</feature>
<dbReference type="InterPro" id="IPR011707">
    <property type="entry name" value="Cu-oxidase-like_N"/>
</dbReference>
<sequence length="435" mass="47690">MNRLATLIAVLVALIGPTVAGPPGGLGRPGLIDRFLRQPVGTVPVSRYTGRVREFTLDVRRITAEIAPGVRVEQWAFAIPGQPVRVPGPEIRVRQGDLVRLTLRNTFDQPHTIHPHGIISVAQRMDGLDEVLPGQSFIYEFVATEAGTFAYHCHFQTNLHLNMGMYGALIVEPADSKARVWKSEHTLILDDWDSRQDPNNPVHRPKANYFLVNGKAAPLIPDLQIPPGDVSLLRMINMGYTQHSMHLHGVTFLVMAKDGHDLPQPYEADTLLIAPGERYDLLVKGRDGRFVFHDHTGPHATNDGVYPGGIHFMVNGGPPLDQHGRPDPQAAQAGHHHGAAASTSLPLLDDRHSPVVRAAGFKFSPGEMRVKQGTTVRWSNADFVAHGLVLRAPDGTETTRGLPRGGSISEVLGKKGTYTYRCLPHPFMTGTIRVE</sequence>
<comment type="caution">
    <text evidence="8">The sequence shown here is derived from an EMBL/GenBank/DDBJ whole genome shotgun (WGS) entry which is preliminary data.</text>
</comment>
<dbReference type="SUPFAM" id="SSF49503">
    <property type="entry name" value="Cupredoxins"/>
    <property type="match status" value="3"/>
</dbReference>
<name>A0ABQ2EK51_9DEIO</name>
<evidence type="ECO:0000259" key="7">
    <source>
        <dbReference type="Pfam" id="PF07732"/>
    </source>
</evidence>
<proteinExistence type="predicted"/>
<dbReference type="Pfam" id="PF07732">
    <property type="entry name" value="Cu-oxidase_3"/>
    <property type="match status" value="1"/>
</dbReference>
<dbReference type="PANTHER" id="PTHR11709:SF394">
    <property type="entry name" value="FI03373P-RELATED"/>
    <property type="match status" value="1"/>
</dbReference>
<keyword evidence="3" id="KW-0186">Copper</keyword>
<keyword evidence="1" id="KW-0479">Metal-binding</keyword>
<organism evidence="8 9">
    <name type="scientific">Deinococcus malanensis</name>
    <dbReference type="NCBI Taxonomy" id="1706855"/>
    <lineage>
        <taxon>Bacteria</taxon>
        <taxon>Thermotogati</taxon>
        <taxon>Deinococcota</taxon>
        <taxon>Deinococci</taxon>
        <taxon>Deinococcales</taxon>
        <taxon>Deinococcaceae</taxon>
        <taxon>Deinococcus</taxon>
    </lineage>
</organism>
<feature type="domain" description="Plastocyanin-like" evidence="6">
    <location>
        <begin position="213"/>
        <end position="302"/>
    </location>
</feature>
<evidence type="ECO:0000256" key="4">
    <source>
        <dbReference type="SAM" id="MobiDB-lite"/>
    </source>
</evidence>
<evidence type="ECO:0000256" key="2">
    <source>
        <dbReference type="ARBA" id="ARBA00023002"/>
    </source>
</evidence>
<keyword evidence="2" id="KW-0560">Oxidoreductase</keyword>
<dbReference type="PANTHER" id="PTHR11709">
    <property type="entry name" value="MULTI-COPPER OXIDASE"/>
    <property type="match status" value="1"/>
</dbReference>
<dbReference type="EMBL" id="BMPP01000002">
    <property type="protein sequence ID" value="GGK14525.1"/>
    <property type="molecule type" value="Genomic_DNA"/>
</dbReference>
<dbReference type="Pfam" id="PF07731">
    <property type="entry name" value="Cu-oxidase_2"/>
    <property type="match status" value="1"/>
</dbReference>
<protein>
    <recommendedName>
        <fullName evidence="10">Copper oxidase</fullName>
    </recommendedName>
</protein>
<dbReference type="InterPro" id="IPR000923">
    <property type="entry name" value="BlueCu_1"/>
</dbReference>
<dbReference type="InterPro" id="IPR008972">
    <property type="entry name" value="Cupredoxin"/>
</dbReference>
<dbReference type="CDD" id="cd11024">
    <property type="entry name" value="CuRO_1_2DMCO_NIR_like"/>
    <property type="match status" value="1"/>
</dbReference>
<evidence type="ECO:0000259" key="5">
    <source>
        <dbReference type="Pfam" id="PF00127"/>
    </source>
</evidence>
<evidence type="ECO:0000256" key="1">
    <source>
        <dbReference type="ARBA" id="ARBA00022723"/>
    </source>
</evidence>
<dbReference type="Gene3D" id="2.60.40.420">
    <property type="entry name" value="Cupredoxins - blue copper proteins"/>
    <property type="match status" value="3"/>
</dbReference>
<evidence type="ECO:0008006" key="10">
    <source>
        <dbReference type="Google" id="ProtNLM"/>
    </source>
</evidence>
<reference evidence="9" key="1">
    <citation type="journal article" date="2019" name="Int. J. Syst. Evol. Microbiol.">
        <title>The Global Catalogue of Microorganisms (GCM) 10K type strain sequencing project: providing services to taxonomists for standard genome sequencing and annotation.</title>
        <authorList>
            <consortium name="The Broad Institute Genomics Platform"/>
            <consortium name="The Broad Institute Genome Sequencing Center for Infectious Disease"/>
            <person name="Wu L."/>
            <person name="Ma J."/>
        </authorList>
    </citation>
    <scope>NUCLEOTIDE SEQUENCE [LARGE SCALE GENOMIC DNA]</scope>
    <source>
        <strain evidence="9">JCM 30331</strain>
    </source>
</reference>
<feature type="region of interest" description="Disordered" evidence="4">
    <location>
        <begin position="316"/>
        <end position="345"/>
    </location>
</feature>
<dbReference type="RefSeq" id="WP_189004251.1">
    <property type="nucleotide sequence ID" value="NZ_BMPP01000002.1"/>
</dbReference>
<accession>A0ABQ2EK51</accession>
<dbReference type="InterPro" id="IPR045087">
    <property type="entry name" value="Cu-oxidase_fam"/>
</dbReference>
<dbReference type="InterPro" id="IPR011706">
    <property type="entry name" value="Cu-oxidase_C"/>
</dbReference>
<keyword evidence="9" id="KW-1185">Reference proteome</keyword>